<evidence type="ECO:0000313" key="1">
    <source>
        <dbReference type="EMBL" id="CAK5069705.1"/>
    </source>
</evidence>
<organism evidence="1 2">
    <name type="scientific">Meloidogyne enterolobii</name>
    <name type="common">Root-knot nematode worm</name>
    <name type="synonym">Meloidogyne mayaguensis</name>
    <dbReference type="NCBI Taxonomy" id="390850"/>
    <lineage>
        <taxon>Eukaryota</taxon>
        <taxon>Metazoa</taxon>
        <taxon>Ecdysozoa</taxon>
        <taxon>Nematoda</taxon>
        <taxon>Chromadorea</taxon>
        <taxon>Rhabditida</taxon>
        <taxon>Tylenchina</taxon>
        <taxon>Tylenchomorpha</taxon>
        <taxon>Tylenchoidea</taxon>
        <taxon>Meloidogynidae</taxon>
        <taxon>Meloidogyninae</taxon>
        <taxon>Meloidogyne</taxon>
    </lineage>
</organism>
<reference evidence="1" key="1">
    <citation type="submission" date="2023-11" db="EMBL/GenBank/DDBJ databases">
        <authorList>
            <person name="Poullet M."/>
        </authorList>
    </citation>
    <scope>NUCLEOTIDE SEQUENCE</scope>
    <source>
        <strain evidence="1">E1834</strain>
    </source>
</reference>
<protein>
    <submittedName>
        <fullName evidence="1">Uncharacterized protein</fullName>
    </submittedName>
</protein>
<sequence length="169" mass="19978">MAQVPRLSDDVLYIISEKLLFKNPNRYVVIDLRSKFFNPYALFMYHSTRNMRAVLSNFSKMKHLDLSTCDNDCLIKFYKDVIPEYIVSHFRKSSYYVNKMIFSGLIDAGLLRISSIQINNILEKLSKIDFSATNKNIYKYLVNLAGFLKLFLRIFFRFRFTSIFESESL</sequence>
<keyword evidence="2" id="KW-1185">Reference proteome</keyword>
<evidence type="ECO:0000313" key="2">
    <source>
        <dbReference type="Proteomes" id="UP001497535"/>
    </source>
</evidence>
<comment type="caution">
    <text evidence="1">The sequence shown here is derived from an EMBL/GenBank/DDBJ whole genome shotgun (WGS) entry which is preliminary data.</text>
</comment>
<proteinExistence type="predicted"/>
<gene>
    <name evidence="1" type="ORF">MENTE1834_LOCUS18426</name>
</gene>
<name>A0ACB0Z0H1_MELEN</name>
<accession>A0ACB0Z0H1</accession>
<dbReference type="EMBL" id="CAVMJV010000021">
    <property type="protein sequence ID" value="CAK5069705.1"/>
    <property type="molecule type" value="Genomic_DNA"/>
</dbReference>
<dbReference type="Proteomes" id="UP001497535">
    <property type="component" value="Unassembled WGS sequence"/>
</dbReference>